<dbReference type="Proteomes" id="UP000887565">
    <property type="component" value="Unplaced"/>
</dbReference>
<keyword evidence="1" id="KW-1185">Reference proteome</keyword>
<proteinExistence type="predicted"/>
<dbReference type="AlphaFoldDB" id="A0A915I1J6"/>
<accession>A0A915I1J6</accession>
<sequence length="97" mass="11164">MIVFLERTHGSSNFLAEKFLIPMMDFLKPLADGWSTLAMHSASGLLRARMINNDASLSYIVENLKERKDFDLFTFLMADRGDVTLKMSMLRQVDFLK</sequence>
<name>A0A915I1J6_ROMCU</name>
<evidence type="ECO:0000313" key="1">
    <source>
        <dbReference type="Proteomes" id="UP000887565"/>
    </source>
</evidence>
<reference evidence="2" key="1">
    <citation type="submission" date="2022-11" db="UniProtKB">
        <authorList>
            <consortium name="WormBaseParasite"/>
        </authorList>
    </citation>
    <scope>IDENTIFICATION</scope>
</reference>
<dbReference type="WBParaSite" id="nRc.2.0.1.t08012-RA">
    <property type="protein sequence ID" value="nRc.2.0.1.t08012-RA"/>
    <property type="gene ID" value="nRc.2.0.1.g08012"/>
</dbReference>
<protein>
    <submittedName>
        <fullName evidence="2">Uncharacterized protein</fullName>
    </submittedName>
</protein>
<organism evidence="1 2">
    <name type="scientific">Romanomermis culicivorax</name>
    <name type="common">Nematode worm</name>
    <dbReference type="NCBI Taxonomy" id="13658"/>
    <lineage>
        <taxon>Eukaryota</taxon>
        <taxon>Metazoa</taxon>
        <taxon>Ecdysozoa</taxon>
        <taxon>Nematoda</taxon>
        <taxon>Enoplea</taxon>
        <taxon>Dorylaimia</taxon>
        <taxon>Mermithida</taxon>
        <taxon>Mermithoidea</taxon>
        <taxon>Mermithidae</taxon>
        <taxon>Romanomermis</taxon>
    </lineage>
</organism>
<evidence type="ECO:0000313" key="2">
    <source>
        <dbReference type="WBParaSite" id="nRc.2.0.1.t08012-RA"/>
    </source>
</evidence>